<keyword evidence="2" id="KW-1185">Reference proteome</keyword>
<reference evidence="1" key="1">
    <citation type="submission" date="2019-10" db="EMBL/GenBank/DDBJ databases">
        <authorList>
            <consortium name="DOE Joint Genome Institute"/>
            <person name="Kuo A."/>
            <person name="Miyauchi S."/>
            <person name="Kiss E."/>
            <person name="Drula E."/>
            <person name="Kohler A."/>
            <person name="Sanchez-Garcia M."/>
            <person name="Andreopoulos B."/>
            <person name="Barry K.W."/>
            <person name="Bonito G."/>
            <person name="Buee M."/>
            <person name="Carver A."/>
            <person name="Chen C."/>
            <person name="Cichocki N."/>
            <person name="Clum A."/>
            <person name="Culley D."/>
            <person name="Crous P.W."/>
            <person name="Fauchery L."/>
            <person name="Girlanda M."/>
            <person name="Hayes R."/>
            <person name="Keri Z."/>
            <person name="LaButti K."/>
            <person name="Lipzen A."/>
            <person name="Lombard V."/>
            <person name="Magnuson J."/>
            <person name="Maillard F."/>
            <person name="Morin E."/>
            <person name="Murat C."/>
            <person name="Nolan M."/>
            <person name="Ohm R."/>
            <person name="Pangilinan J."/>
            <person name="Pereira M."/>
            <person name="Perotto S."/>
            <person name="Peter M."/>
            <person name="Riley R."/>
            <person name="Sitrit Y."/>
            <person name="Stielow B."/>
            <person name="Szollosi G."/>
            <person name="Zifcakova L."/>
            <person name="Stursova M."/>
            <person name="Spatafora J.W."/>
            <person name="Tedersoo L."/>
            <person name="Vaario L.-M."/>
            <person name="Yamada A."/>
            <person name="Yan M."/>
            <person name="Wang P."/>
            <person name="Xu J."/>
            <person name="Bruns T."/>
            <person name="Baldrian P."/>
            <person name="Vilgalys R."/>
            <person name="Henrissat B."/>
            <person name="Grigoriev I.V."/>
            <person name="Hibbett D."/>
            <person name="Nagy L.G."/>
            <person name="Martin F.M."/>
        </authorList>
    </citation>
    <scope>NUCLEOTIDE SEQUENCE</scope>
    <source>
        <strain evidence="1">BED1</strain>
    </source>
</reference>
<reference evidence="1" key="2">
    <citation type="journal article" date="2020" name="Nat. Commun.">
        <title>Large-scale genome sequencing of mycorrhizal fungi provides insights into the early evolution of symbiotic traits.</title>
        <authorList>
            <person name="Miyauchi S."/>
            <person name="Kiss E."/>
            <person name="Kuo A."/>
            <person name="Drula E."/>
            <person name="Kohler A."/>
            <person name="Sanchez-Garcia M."/>
            <person name="Morin E."/>
            <person name="Andreopoulos B."/>
            <person name="Barry K.W."/>
            <person name="Bonito G."/>
            <person name="Buee M."/>
            <person name="Carver A."/>
            <person name="Chen C."/>
            <person name="Cichocki N."/>
            <person name="Clum A."/>
            <person name="Culley D."/>
            <person name="Crous P.W."/>
            <person name="Fauchery L."/>
            <person name="Girlanda M."/>
            <person name="Hayes R.D."/>
            <person name="Keri Z."/>
            <person name="LaButti K."/>
            <person name="Lipzen A."/>
            <person name="Lombard V."/>
            <person name="Magnuson J."/>
            <person name="Maillard F."/>
            <person name="Murat C."/>
            <person name="Nolan M."/>
            <person name="Ohm R.A."/>
            <person name="Pangilinan J."/>
            <person name="Pereira M.F."/>
            <person name="Perotto S."/>
            <person name="Peter M."/>
            <person name="Pfister S."/>
            <person name="Riley R."/>
            <person name="Sitrit Y."/>
            <person name="Stielow J.B."/>
            <person name="Szollosi G."/>
            <person name="Zifcakova L."/>
            <person name="Stursova M."/>
            <person name="Spatafora J.W."/>
            <person name="Tedersoo L."/>
            <person name="Vaario L.M."/>
            <person name="Yamada A."/>
            <person name="Yan M."/>
            <person name="Wang P."/>
            <person name="Xu J."/>
            <person name="Bruns T."/>
            <person name="Baldrian P."/>
            <person name="Vilgalys R."/>
            <person name="Dunand C."/>
            <person name="Henrissat B."/>
            <person name="Grigoriev I.V."/>
            <person name="Hibbett D."/>
            <person name="Nagy L.G."/>
            <person name="Martin F.M."/>
        </authorList>
    </citation>
    <scope>NUCLEOTIDE SEQUENCE</scope>
    <source>
        <strain evidence="1">BED1</strain>
    </source>
</reference>
<dbReference type="AlphaFoldDB" id="A0AAD4BWR3"/>
<organism evidence="1 2">
    <name type="scientific">Boletus edulis BED1</name>
    <dbReference type="NCBI Taxonomy" id="1328754"/>
    <lineage>
        <taxon>Eukaryota</taxon>
        <taxon>Fungi</taxon>
        <taxon>Dikarya</taxon>
        <taxon>Basidiomycota</taxon>
        <taxon>Agaricomycotina</taxon>
        <taxon>Agaricomycetes</taxon>
        <taxon>Agaricomycetidae</taxon>
        <taxon>Boletales</taxon>
        <taxon>Boletineae</taxon>
        <taxon>Boletaceae</taxon>
        <taxon>Boletoideae</taxon>
        <taxon>Boletus</taxon>
    </lineage>
</organism>
<sequence>MHTCTCATCLRHNKHGQLTCKQRAPWELSTDSTIDHLGRYRIKRTMAFMNNFNPSISGTFCCNNDIKLISNGADTKDVMWYTTGYQSKKQGKNYNVSALMAKTLLYHETRIDADCRDNILDQNRLLVFRCQHAINREMEMSAPQVISYLMRWGDRICSNHYILFYWSSIQGYLQAGFDELKSGRNRYIKCVINY</sequence>
<gene>
    <name evidence="1" type="ORF">L210DRAFT_3399063</name>
</gene>
<evidence type="ECO:0000313" key="2">
    <source>
        <dbReference type="Proteomes" id="UP001194468"/>
    </source>
</evidence>
<dbReference type="EMBL" id="WHUW01000010">
    <property type="protein sequence ID" value="KAF8441322.1"/>
    <property type="molecule type" value="Genomic_DNA"/>
</dbReference>
<protein>
    <submittedName>
        <fullName evidence="1">Uncharacterized protein</fullName>
    </submittedName>
</protein>
<evidence type="ECO:0000313" key="1">
    <source>
        <dbReference type="EMBL" id="KAF8441322.1"/>
    </source>
</evidence>
<dbReference type="Proteomes" id="UP001194468">
    <property type="component" value="Unassembled WGS sequence"/>
</dbReference>
<accession>A0AAD4BWR3</accession>
<proteinExistence type="predicted"/>
<name>A0AAD4BWR3_BOLED</name>
<comment type="caution">
    <text evidence="1">The sequence shown here is derived from an EMBL/GenBank/DDBJ whole genome shotgun (WGS) entry which is preliminary data.</text>
</comment>